<dbReference type="SUPFAM" id="SSF52833">
    <property type="entry name" value="Thioredoxin-like"/>
    <property type="match status" value="1"/>
</dbReference>
<dbReference type="PANTHER" id="PTHR43968:SF6">
    <property type="entry name" value="GLUTATHIONE S-TRANSFERASE OMEGA"/>
    <property type="match status" value="1"/>
</dbReference>
<protein>
    <submittedName>
        <fullName evidence="3">Glutathione S-transferase family protein</fullName>
    </submittedName>
</protein>
<reference evidence="3 4" key="1">
    <citation type="submission" date="2020-01" db="EMBL/GenBank/DDBJ databases">
        <title>Draft genome assembly of Ensifer adhaerens T173.</title>
        <authorList>
            <person name="Craig J.E."/>
            <person name="Stinchcombe J.R."/>
        </authorList>
    </citation>
    <scope>NUCLEOTIDE SEQUENCE [LARGE SCALE GENOMIC DNA]</scope>
    <source>
        <strain evidence="3 4">T173</strain>
    </source>
</reference>
<dbReference type="InterPro" id="IPR004046">
    <property type="entry name" value="GST_C"/>
</dbReference>
<dbReference type="AlphaFoldDB" id="A0AAW4FJ60"/>
<accession>A0AAW4FJ60</accession>
<comment type="caution">
    <text evidence="3">The sequence shown here is derived from an EMBL/GenBank/DDBJ whole genome shotgun (WGS) entry which is preliminary data.</text>
</comment>
<dbReference type="SUPFAM" id="SSF47616">
    <property type="entry name" value="GST C-terminal domain-like"/>
    <property type="match status" value="1"/>
</dbReference>
<sequence length="227" mass="25474">MSLTLYLHPLASFCHKVLIALYENDTPFEPSLVDLLDPVEAARFAELWPVGKMPVLRDSARDVTIPETSIIIEYVDRHYPGSQPLIPRDSDAALQARLWDRFFDLYIHVPMQKIVTDTLRAQGENDHRGVADARATLGVAYRMADRHFAINAFAGGAAFSLADCAAAPALFYAGIVEPFADAYPHLSAYFERLLERPSMTRVLAEARPYFHMFPYKDLMPARFLAGA</sequence>
<name>A0AAW4FJ60_9HYPH</name>
<dbReference type="SFLD" id="SFLDG00358">
    <property type="entry name" value="Main_(cytGST)"/>
    <property type="match status" value="1"/>
</dbReference>
<dbReference type="Pfam" id="PF00043">
    <property type="entry name" value="GST_C"/>
    <property type="match status" value="1"/>
</dbReference>
<dbReference type="InterPro" id="IPR004045">
    <property type="entry name" value="Glutathione_S-Trfase_N"/>
</dbReference>
<dbReference type="PROSITE" id="PS50404">
    <property type="entry name" value="GST_NTER"/>
    <property type="match status" value="1"/>
</dbReference>
<dbReference type="PANTHER" id="PTHR43968">
    <property type="match status" value="1"/>
</dbReference>
<evidence type="ECO:0000259" key="2">
    <source>
        <dbReference type="PROSITE" id="PS50405"/>
    </source>
</evidence>
<dbReference type="CDD" id="cd00299">
    <property type="entry name" value="GST_C_family"/>
    <property type="match status" value="1"/>
</dbReference>
<dbReference type="InterPro" id="IPR036282">
    <property type="entry name" value="Glutathione-S-Trfase_C_sf"/>
</dbReference>
<proteinExistence type="predicted"/>
<dbReference type="Gene3D" id="3.40.30.10">
    <property type="entry name" value="Glutaredoxin"/>
    <property type="match status" value="1"/>
</dbReference>
<feature type="domain" description="GST C-terminal" evidence="2">
    <location>
        <begin position="89"/>
        <end position="218"/>
    </location>
</feature>
<keyword evidence="4" id="KW-1185">Reference proteome</keyword>
<dbReference type="GO" id="GO:0005737">
    <property type="term" value="C:cytoplasm"/>
    <property type="evidence" value="ECO:0007669"/>
    <property type="project" value="TreeGrafter"/>
</dbReference>
<dbReference type="CDD" id="cd00570">
    <property type="entry name" value="GST_N_family"/>
    <property type="match status" value="1"/>
</dbReference>
<evidence type="ECO:0000313" key="3">
    <source>
        <dbReference type="EMBL" id="MBM3092082.1"/>
    </source>
</evidence>
<dbReference type="RefSeq" id="WP_025427543.1">
    <property type="nucleotide sequence ID" value="NZ_CP083370.1"/>
</dbReference>
<dbReference type="InterPro" id="IPR036249">
    <property type="entry name" value="Thioredoxin-like_sf"/>
</dbReference>
<organism evidence="3 4">
    <name type="scientific">Ensifer canadensis</name>
    <dbReference type="NCBI Taxonomy" id="555315"/>
    <lineage>
        <taxon>Bacteria</taxon>
        <taxon>Pseudomonadati</taxon>
        <taxon>Pseudomonadota</taxon>
        <taxon>Alphaproteobacteria</taxon>
        <taxon>Hyphomicrobiales</taxon>
        <taxon>Rhizobiaceae</taxon>
        <taxon>Sinorhizobium/Ensifer group</taxon>
        <taxon>Ensifer</taxon>
    </lineage>
</organism>
<gene>
    <name evidence="3" type="ORF">GFB56_14835</name>
</gene>
<feature type="domain" description="GST N-terminal" evidence="1">
    <location>
        <begin position="1"/>
        <end position="83"/>
    </location>
</feature>
<dbReference type="Gene3D" id="1.20.1050.10">
    <property type="match status" value="1"/>
</dbReference>
<dbReference type="InterPro" id="IPR010987">
    <property type="entry name" value="Glutathione-S-Trfase_C-like"/>
</dbReference>
<dbReference type="EMBL" id="WXFA01000008">
    <property type="protein sequence ID" value="MBM3092082.1"/>
    <property type="molecule type" value="Genomic_DNA"/>
</dbReference>
<dbReference type="SFLD" id="SFLDS00019">
    <property type="entry name" value="Glutathione_Transferase_(cytos"/>
    <property type="match status" value="1"/>
</dbReference>
<dbReference type="Pfam" id="PF13417">
    <property type="entry name" value="GST_N_3"/>
    <property type="match status" value="1"/>
</dbReference>
<dbReference type="InterPro" id="IPR050983">
    <property type="entry name" value="GST_Omega/HSP26"/>
</dbReference>
<dbReference type="InterPro" id="IPR040079">
    <property type="entry name" value="Glutathione_S-Trfase"/>
</dbReference>
<evidence type="ECO:0000259" key="1">
    <source>
        <dbReference type="PROSITE" id="PS50404"/>
    </source>
</evidence>
<dbReference type="Proteomes" id="UP000744980">
    <property type="component" value="Unassembled WGS sequence"/>
</dbReference>
<dbReference type="PROSITE" id="PS50405">
    <property type="entry name" value="GST_CTER"/>
    <property type="match status" value="1"/>
</dbReference>
<evidence type="ECO:0000313" key="4">
    <source>
        <dbReference type="Proteomes" id="UP000744980"/>
    </source>
</evidence>